<protein>
    <recommendedName>
        <fullName evidence="9">Refilin B</fullName>
    </recommendedName>
</protein>
<organism evidence="7 8">
    <name type="scientific">Megalops atlanticus</name>
    <name type="common">Tarpon</name>
    <name type="synonym">Clupea gigantea</name>
    <dbReference type="NCBI Taxonomy" id="7932"/>
    <lineage>
        <taxon>Eukaryota</taxon>
        <taxon>Metazoa</taxon>
        <taxon>Chordata</taxon>
        <taxon>Craniata</taxon>
        <taxon>Vertebrata</taxon>
        <taxon>Euteleostomi</taxon>
        <taxon>Actinopterygii</taxon>
        <taxon>Neopterygii</taxon>
        <taxon>Teleostei</taxon>
        <taxon>Elopiformes</taxon>
        <taxon>Megalopidae</taxon>
        <taxon>Megalops</taxon>
    </lineage>
</organism>
<dbReference type="GO" id="GO:0061182">
    <property type="term" value="P:negative regulation of chondrocyte development"/>
    <property type="evidence" value="ECO:0007669"/>
    <property type="project" value="TreeGrafter"/>
</dbReference>
<dbReference type="EMBL" id="JAFDVH010000003">
    <property type="protein sequence ID" value="KAG7484058.1"/>
    <property type="molecule type" value="Genomic_DNA"/>
</dbReference>
<evidence type="ECO:0008006" key="9">
    <source>
        <dbReference type="Google" id="ProtNLM"/>
    </source>
</evidence>
<evidence type="ECO:0000313" key="8">
    <source>
        <dbReference type="Proteomes" id="UP001046870"/>
    </source>
</evidence>
<dbReference type="OrthoDB" id="9932345at2759"/>
<dbReference type="AlphaFoldDB" id="A0A9D3TEL8"/>
<reference evidence="7" key="1">
    <citation type="submission" date="2021-01" db="EMBL/GenBank/DDBJ databases">
        <authorList>
            <person name="Zahm M."/>
            <person name="Roques C."/>
            <person name="Cabau C."/>
            <person name="Klopp C."/>
            <person name="Donnadieu C."/>
            <person name="Jouanno E."/>
            <person name="Lampietro C."/>
            <person name="Louis A."/>
            <person name="Herpin A."/>
            <person name="Echchiki A."/>
            <person name="Berthelot C."/>
            <person name="Parey E."/>
            <person name="Roest-Crollius H."/>
            <person name="Braasch I."/>
            <person name="Postlethwait J."/>
            <person name="Bobe J."/>
            <person name="Montfort J."/>
            <person name="Bouchez O."/>
            <person name="Begum T."/>
            <person name="Mejri S."/>
            <person name="Adams A."/>
            <person name="Chen W.-J."/>
            <person name="Guiguen Y."/>
        </authorList>
    </citation>
    <scope>NUCLEOTIDE SEQUENCE</scope>
    <source>
        <strain evidence="7">YG-15Mar2019-1</strain>
        <tissue evidence="7">Brain</tissue>
    </source>
</reference>
<dbReference type="InterPro" id="IPR028215">
    <property type="entry name" value="Refilin"/>
</dbReference>
<dbReference type="GO" id="GO:1900158">
    <property type="term" value="P:negative regulation of bone mineralization involved in bone maturation"/>
    <property type="evidence" value="ECO:0007669"/>
    <property type="project" value="TreeGrafter"/>
</dbReference>
<comment type="subunit">
    <text evidence="3">Interacts with FLNA and FLNB.</text>
</comment>
<evidence type="ECO:0000256" key="3">
    <source>
        <dbReference type="ARBA" id="ARBA00011189"/>
    </source>
</evidence>
<evidence type="ECO:0000256" key="6">
    <source>
        <dbReference type="SAM" id="MobiDB-lite"/>
    </source>
</evidence>
<comment type="similarity">
    <text evidence="2">Belongs to the Refilin family.</text>
</comment>
<keyword evidence="5" id="KW-0206">Cytoskeleton</keyword>
<dbReference type="Proteomes" id="UP001046870">
    <property type="component" value="Chromosome 3"/>
</dbReference>
<evidence type="ECO:0000256" key="4">
    <source>
        <dbReference type="ARBA" id="ARBA00022490"/>
    </source>
</evidence>
<evidence type="ECO:0000256" key="1">
    <source>
        <dbReference type="ARBA" id="ARBA00004245"/>
    </source>
</evidence>
<accession>A0A9D3TEL8</accession>
<dbReference type="GO" id="GO:0031005">
    <property type="term" value="F:filamin binding"/>
    <property type="evidence" value="ECO:0007669"/>
    <property type="project" value="InterPro"/>
</dbReference>
<gene>
    <name evidence="7" type="ORF">MATL_G00045230</name>
</gene>
<dbReference type="PANTHER" id="PTHR31848">
    <property type="match status" value="1"/>
</dbReference>
<evidence type="ECO:0000313" key="7">
    <source>
        <dbReference type="EMBL" id="KAG7484058.1"/>
    </source>
</evidence>
<dbReference type="GO" id="GO:0048705">
    <property type="term" value="P:skeletal system morphogenesis"/>
    <property type="evidence" value="ECO:0007669"/>
    <property type="project" value="TreeGrafter"/>
</dbReference>
<keyword evidence="8" id="KW-1185">Reference proteome</keyword>
<dbReference type="GO" id="GO:0032432">
    <property type="term" value="C:actin filament bundle"/>
    <property type="evidence" value="ECO:0007669"/>
    <property type="project" value="TreeGrafter"/>
</dbReference>
<feature type="region of interest" description="Disordered" evidence="6">
    <location>
        <begin position="1"/>
        <end position="45"/>
    </location>
</feature>
<dbReference type="PANTHER" id="PTHR31848:SF2">
    <property type="entry name" value="REFILIN-B"/>
    <property type="match status" value="1"/>
</dbReference>
<dbReference type="Pfam" id="PF15068">
    <property type="entry name" value="FAM101"/>
    <property type="match status" value="1"/>
</dbReference>
<comment type="caution">
    <text evidence="7">The sequence shown here is derived from an EMBL/GenBank/DDBJ whole genome shotgun (WGS) entry which is preliminary data.</text>
</comment>
<comment type="subcellular location">
    <subcellularLocation>
        <location evidence="1">Cytoplasm</location>
        <location evidence="1">Cytoskeleton</location>
    </subcellularLocation>
</comment>
<evidence type="ECO:0000256" key="5">
    <source>
        <dbReference type="ARBA" id="ARBA00023212"/>
    </source>
</evidence>
<keyword evidence="4" id="KW-0963">Cytoplasm</keyword>
<dbReference type="GO" id="GO:0061572">
    <property type="term" value="P:actin filament bundle organization"/>
    <property type="evidence" value="ECO:0007669"/>
    <property type="project" value="InterPro"/>
</dbReference>
<proteinExistence type="inferred from homology"/>
<name>A0A9D3TEL8_MEGAT</name>
<sequence length="201" mass="22244">MVGRLNLQDVSDEDPLDMSSKAQRALDSPDSGLPPSPSPTSWLLSPIDGDKGQCCPVSEEDSCGIAGPALPGSVPRFYALSYGEGVELDPLPPTEVRYTSSVRYDSDRHYIDGVWLQPQGLAMESCSQTVVALSHSTWRHYKTQLELLPRPRAQRHQSTTIVYPKCTQTFYTTHLHHDCSRLSRRFLSRVEMEPGDSAAAP</sequence>
<evidence type="ECO:0000256" key="2">
    <source>
        <dbReference type="ARBA" id="ARBA00009886"/>
    </source>
</evidence>